<dbReference type="InterPro" id="IPR051261">
    <property type="entry name" value="NLR"/>
</dbReference>
<evidence type="ECO:0000259" key="4">
    <source>
        <dbReference type="Pfam" id="PF05729"/>
    </source>
</evidence>
<evidence type="ECO:0000256" key="1">
    <source>
        <dbReference type="ARBA" id="ARBA00022614"/>
    </source>
</evidence>
<dbReference type="InterPro" id="IPR007111">
    <property type="entry name" value="NACHT_NTPase"/>
</dbReference>
<evidence type="ECO:0000313" key="6">
    <source>
        <dbReference type="Proteomes" id="UP001274896"/>
    </source>
</evidence>
<protein>
    <recommendedName>
        <fullName evidence="4">NACHT domain-containing protein</fullName>
    </recommendedName>
</protein>
<dbReference type="Gene3D" id="3.40.50.300">
    <property type="entry name" value="P-loop containing nucleotide triphosphate hydrolases"/>
    <property type="match status" value="1"/>
</dbReference>
<dbReference type="Pfam" id="PF05729">
    <property type="entry name" value="NACHT"/>
    <property type="match status" value="1"/>
</dbReference>
<evidence type="ECO:0000256" key="3">
    <source>
        <dbReference type="SAM" id="Phobius"/>
    </source>
</evidence>
<sequence length="258" mass="29494">MFIFDGLDECRLPLNFQKNERLCDVTDSASVDVLLTNLIKGNLLPSALLWINSRPGAANQILPECVDQVTEVRGFSKPQKEEYFRKRIGDQRLTNKIIRHMKSSRSLYIMCHIPVFCWISATVLERMLGEAVSGESPKTLTQMFTHFLIFQIKHRNQKYHKKCDPDSQQTREVALTANRKQWSISRRRSENLSPENLNLFHCLNELNDHSLVKEFQAYLNKGAYIAISMVISTAISIYTFSCSVVSSGICVTELMQAA</sequence>
<evidence type="ECO:0000256" key="2">
    <source>
        <dbReference type="ARBA" id="ARBA00022737"/>
    </source>
</evidence>
<feature type="transmembrane region" description="Helical" evidence="3">
    <location>
        <begin position="223"/>
        <end position="251"/>
    </location>
</feature>
<dbReference type="EMBL" id="JAUCMX010000017">
    <property type="protein sequence ID" value="KAK3519281.1"/>
    <property type="molecule type" value="Genomic_DNA"/>
</dbReference>
<dbReference type="InterPro" id="IPR027417">
    <property type="entry name" value="P-loop_NTPase"/>
</dbReference>
<keyword evidence="2" id="KW-0677">Repeat</keyword>
<dbReference type="PANTHER" id="PTHR24106">
    <property type="entry name" value="NACHT, LRR AND CARD DOMAINS-CONTAINING"/>
    <property type="match status" value="1"/>
</dbReference>
<comment type="caution">
    <text evidence="5">The sequence shown here is derived from an EMBL/GenBank/DDBJ whole genome shotgun (WGS) entry which is preliminary data.</text>
</comment>
<name>A0AAE0UU33_9TELE</name>
<keyword evidence="3" id="KW-0812">Transmembrane</keyword>
<proteinExistence type="predicted"/>
<keyword evidence="3" id="KW-1133">Transmembrane helix</keyword>
<feature type="domain" description="NACHT" evidence="4">
    <location>
        <begin position="2"/>
        <end position="89"/>
    </location>
</feature>
<reference evidence="5" key="1">
    <citation type="submission" date="2023-06" db="EMBL/GenBank/DDBJ databases">
        <title>Male Hemibagrus guttatus genome.</title>
        <authorList>
            <person name="Bian C."/>
        </authorList>
    </citation>
    <scope>NUCLEOTIDE SEQUENCE</scope>
    <source>
        <strain evidence="5">Male_cb2023</strain>
        <tissue evidence="5">Muscle</tissue>
    </source>
</reference>
<dbReference type="Proteomes" id="UP001274896">
    <property type="component" value="Unassembled WGS sequence"/>
</dbReference>
<evidence type="ECO:0000313" key="5">
    <source>
        <dbReference type="EMBL" id="KAK3519281.1"/>
    </source>
</evidence>
<keyword evidence="3" id="KW-0472">Membrane</keyword>
<accession>A0AAE0UU33</accession>
<dbReference type="AlphaFoldDB" id="A0AAE0UU33"/>
<organism evidence="5 6">
    <name type="scientific">Hemibagrus guttatus</name>
    <dbReference type="NCBI Taxonomy" id="175788"/>
    <lineage>
        <taxon>Eukaryota</taxon>
        <taxon>Metazoa</taxon>
        <taxon>Chordata</taxon>
        <taxon>Craniata</taxon>
        <taxon>Vertebrata</taxon>
        <taxon>Euteleostomi</taxon>
        <taxon>Actinopterygii</taxon>
        <taxon>Neopterygii</taxon>
        <taxon>Teleostei</taxon>
        <taxon>Ostariophysi</taxon>
        <taxon>Siluriformes</taxon>
        <taxon>Bagridae</taxon>
        <taxon>Hemibagrus</taxon>
    </lineage>
</organism>
<keyword evidence="1" id="KW-0433">Leucine-rich repeat</keyword>
<keyword evidence="6" id="KW-1185">Reference proteome</keyword>
<gene>
    <name evidence="5" type="ORF">QTP70_023117</name>
</gene>